<name>A0ABU3ZAJ8_9FIRM</name>
<dbReference type="PANTHER" id="PTHR35276">
    <property type="entry name" value="S-ADENOSYL-L-METHIONINE-DEPENDENT METHYLTRANSFERASES SUPERFAMILY PROTEIN"/>
    <property type="match status" value="1"/>
</dbReference>
<keyword evidence="1" id="KW-0808">Transferase</keyword>
<organism evidence="1 2">
    <name type="scientific">Veillonella absiana</name>
    <dbReference type="NCBI Taxonomy" id="3079305"/>
    <lineage>
        <taxon>Bacteria</taxon>
        <taxon>Bacillati</taxon>
        <taxon>Bacillota</taxon>
        <taxon>Negativicutes</taxon>
        <taxon>Veillonellales</taxon>
        <taxon>Veillonellaceae</taxon>
        <taxon>Veillonella</taxon>
    </lineage>
</organism>
<dbReference type="Gene3D" id="3.40.50.150">
    <property type="entry name" value="Vaccinia Virus protein VP39"/>
    <property type="match status" value="1"/>
</dbReference>
<reference evidence="1 2" key="1">
    <citation type="submission" date="2023-10" db="EMBL/GenBank/DDBJ databases">
        <title>Veillonella sp. nov., isolated from a pig farm feces dump.</title>
        <authorList>
            <person name="Chang Y.-H."/>
        </authorList>
    </citation>
    <scope>NUCLEOTIDE SEQUENCE [LARGE SCALE GENOMIC DNA]</scope>
    <source>
        <strain evidence="1 2">YH-vei2233</strain>
    </source>
</reference>
<dbReference type="InterPro" id="IPR029063">
    <property type="entry name" value="SAM-dependent_MTases_sf"/>
</dbReference>
<evidence type="ECO:0000313" key="1">
    <source>
        <dbReference type="EMBL" id="MDV5088933.1"/>
    </source>
</evidence>
<accession>A0ABU3ZAJ8</accession>
<dbReference type="PANTHER" id="PTHR35276:SF1">
    <property type="entry name" value="TRNA (MNM(5)S(2)U34)-METHYLTRANSFERASE, CHLOROPLASTIC"/>
    <property type="match status" value="1"/>
</dbReference>
<gene>
    <name evidence="1" type="ORF">RVY80_08860</name>
</gene>
<dbReference type="GO" id="GO:0008168">
    <property type="term" value="F:methyltransferase activity"/>
    <property type="evidence" value="ECO:0007669"/>
    <property type="project" value="UniProtKB-KW"/>
</dbReference>
<comment type="caution">
    <text evidence="1">The sequence shown here is derived from an EMBL/GenBank/DDBJ whole genome shotgun (WGS) entry which is preliminary data.</text>
</comment>
<dbReference type="RefSeq" id="WP_317330302.1">
    <property type="nucleotide sequence ID" value="NZ_JAWJZA010000021.1"/>
</dbReference>
<dbReference type="EMBL" id="JAWJZB010000010">
    <property type="protein sequence ID" value="MDV5088933.1"/>
    <property type="molecule type" value="Genomic_DNA"/>
</dbReference>
<dbReference type="Proteomes" id="UP001272515">
    <property type="component" value="Unassembled WGS sequence"/>
</dbReference>
<dbReference type="GO" id="GO:0032259">
    <property type="term" value="P:methylation"/>
    <property type="evidence" value="ECO:0007669"/>
    <property type="project" value="UniProtKB-KW"/>
</dbReference>
<evidence type="ECO:0000313" key="2">
    <source>
        <dbReference type="Proteomes" id="UP001272515"/>
    </source>
</evidence>
<proteinExistence type="predicted"/>
<keyword evidence="1" id="KW-0489">Methyltransferase</keyword>
<dbReference type="SUPFAM" id="SSF53335">
    <property type="entry name" value="S-adenosyl-L-methionine-dependent methyltransferases"/>
    <property type="match status" value="1"/>
</dbReference>
<dbReference type="CDD" id="cd02440">
    <property type="entry name" value="AdoMet_MTases"/>
    <property type="match status" value="1"/>
</dbReference>
<sequence>MININNAVQFQHLLWDRIMQEAHVVVDATCGNGHDLLYLAEHANDGCHLYGIDIQSDAIAKSQELLSHTLKDRRISITFIQGSHELAIEEQISEDSIDLLIFNLGYLPGGNHSIITTCEKTIQALENAIPKLSKQGIITLVVYPGTASGKNEQLCLEEFLSGLDQSKHNVCHWKPLNQRNNPPELYMIQVR</sequence>
<keyword evidence="2" id="KW-1185">Reference proteome</keyword>
<protein>
    <submittedName>
        <fullName evidence="1">Class I SAM-dependent methyltransferase</fullName>
    </submittedName>
</protein>
<dbReference type="Pfam" id="PF06962">
    <property type="entry name" value="rRNA_methylase"/>
    <property type="match status" value="1"/>
</dbReference>
<dbReference type="InterPro" id="IPR010719">
    <property type="entry name" value="MnmM_MeTrfase"/>
</dbReference>